<evidence type="ECO:0000313" key="4">
    <source>
        <dbReference type="Proteomes" id="UP000564885"/>
    </source>
</evidence>
<evidence type="ECO:0000256" key="1">
    <source>
        <dbReference type="SAM" id="MobiDB-lite"/>
    </source>
</evidence>
<evidence type="ECO:0000259" key="2">
    <source>
        <dbReference type="Pfam" id="PF13400"/>
    </source>
</evidence>
<feature type="compositionally biased region" description="Acidic residues" evidence="1">
    <location>
        <begin position="283"/>
        <end position="295"/>
    </location>
</feature>
<gene>
    <name evidence="3" type="ORF">HJG44_19020</name>
</gene>
<organism evidence="3 4">
    <name type="scientific">Enterovirga aerilata</name>
    <dbReference type="NCBI Taxonomy" id="2730920"/>
    <lineage>
        <taxon>Bacteria</taxon>
        <taxon>Pseudomonadati</taxon>
        <taxon>Pseudomonadota</taxon>
        <taxon>Alphaproteobacteria</taxon>
        <taxon>Hyphomicrobiales</taxon>
        <taxon>Methylobacteriaceae</taxon>
        <taxon>Enterovirga</taxon>
    </lineage>
</organism>
<dbReference type="AlphaFoldDB" id="A0A849I9F6"/>
<name>A0A849I9F6_9HYPH</name>
<reference evidence="3 4" key="1">
    <citation type="submission" date="2020-04" db="EMBL/GenBank/DDBJ databases">
        <title>Enterovirga sp. isolate from soil.</title>
        <authorList>
            <person name="Chea S."/>
            <person name="Kim D.-U."/>
        </authorList>
    </citation>
    <scope>NUCLEOTIDE SEQUENCE [LARGE SCALE GENOMIC DNA]</scope>
    <source>
        <strain evidence="3 4">DB1703</strain>
    </source>
</reference>
<dbReference type="Proteomes" id="UP000564885">
    <property type="component" value="Unassembled WGS sequence"/>
</dbReference>
<feature type="region of interest" description="Disordered" evidence="1">
    <location>
        <begin position="275"/>
        <end position="302"/>
    </location>
</feature>
<sequence>MMFGFVGVAVDYATWTNQAAKLQQAADGAALAATRELQLGKPDDARLHAIVSGYVESKIHRGRGDGPVSVVTKRLGAQPTGTSPSAGAASARRGVQVTLSQRKNAIMSRLVTPALTDIVVDSVALVSNGTQICVIGLDESAADTIRLADRAKLAAPNCSVYANSVNPVAVRSENNAQLTSKLTCSAGGYRQSSSLNFQPSAPMTDCPKVPDPLVERPPPPVGSCLFTSLLRLERLTRTLLPGTYCGGLVIDKGAQVTMLPGIYVIKDGPLIVGPGGLARGGGDDDDDDDDDDDEGGGGAANKGFLRGNNVGIYFTGTVKPEADGKTRVLKFMKDSVVELTAPRDGPMAGLLIHEDRNAPPDRRFEVLSDMARRLVGTIYIPKGIFSISANQSVADQSEYTAIVTKRLELLQGPNLVLNTRYGDTDVPVPEGIGPNGAVRLER</sequence>
<evidence type="ECO:0000313" key="3">
    <source>
        <dbReference type="EMBL" id="NNM74454.1"/>
    </source>
</evidence>
<dbReference type="EMBL" id="JABEPP010000005">
    <property type="protein sequence ID" value="NNM74454.1"/>
    <property type="molecule type" value="Genomic_DNA"/>
</dbReference>
<proteinExistence type="predicted"/>
<protein>
    <recommendedName>
        <fullName evidence="2">Putative Flp pilus-assembly TadG-like N-terminal domain-containing protein</fullName>
    </recommendedName>
</protein>
<dbReference type="InterPro" id="IPR028087">
    <property type="entry name" value="Tad_N"/>
</dbReference>
<feature type="domain" description="Putative Flp pilus-assembly TadG-like N-terminal" evidence="2">
    <location>
        <begin position="3"/>
        <end position="33"/>
    </location>
</feature>
<accession>A0A849I9F6</accession>
<comment type="caution">
    <text evidence="3">The sequence shown here is derived from an EMBL/GenBank/DDBJ whole genome shotgun (WGS) entry which is preliminary data.</text>
</comment>
<dbReference type="Pfam" id="PF13400">
    <property type="entry name" value="Tad"/>
    <property type="match status" value="1"/>
</dbReference>
<keyword evidence="4" id="KW-1185">Reference proteome</keyword>